<evidence type="ECO:0000259" key="1">
    <source>
        <dbReference type="Pfam" id="PF12674"/>
    </source>
</evidence>
<dbReference type="InterPro" id="IPR025868">
    <property type="entry name" value="Zn_ribbon_dom_put"/>
</dbReference>
<dbReference type="Proteomes" id="UP000005741">
    <property type="component" value="Chromosome"/>
</dbReference>
<proteinExistence type="predicted"/>
<dbReference type="RefSeq" id="WP_004077224.1">
    <property type="nucleotide sequence ID" value="NZ_CM001436.1"/>
</dbReference>
<feature type="domain" description="Putative zinc ribbon" evidence="1">
    <location>
        <begin position="93"/>
        <end position="172"/>
    </location>
</feature>
<name>H1Z2E5_9EURY</name>
<sequence>MEMSSVCQSCGMPLSGDEVRGTEKNGGKSGIYCIYCYMNGEFTVPELTEAEVIGKGGQILAEIYGMPPEKAKELASEQVPLLKRWSGRIVPSCQSCGMPMKDESDFGTEEDGSLNRLYCHFCYSDGEFTEPGLTREGMIQKCAPMMADRFSVPEEKAKIMVENFISGLKRWNE</sequence>
<keyword evidence="3" id="KW-1185">Reference proteome</keyword>
<accession>H1Z2E5</accession>
<dbReference type="InParanoid" id="H1Z2E5"/>
<dbReference type="STRING" id="937775.Metlim_1362"/>
<evidence type="ECO:0000313" key="2">
    <source>
        <dbReference type="EMBL" id="EHQ35471.1"/>
    </source>
</evidence>
<gene>
    <name evidence="2" type="ORF">Metlim_1362</name>
</gene>
<protein>
    <recommendedName>
        <fullName evidence="1">Putative zinc ribbon domain-containing protein</fullName>
    </recommendedName>
</protein>
<organism evidence="2 3">
    <name type="scientific">Methanoplanus limicola DSM 2279</name>
    <dbReference type="NCBI Taxonomy" id="937775"/>
    <lineage>
        <taxon>Archaea</taxon>
        <taxon>Methanobacteriati</taxon>
        <taxon>Methanobacteriota</taxon>
        <taxon>Stenosarchaea group</taxon>
        <taxon>Methanomicrobia</taxon>
        <taxon>Methanomicrobiales</taxon>
        <taxon>Methanomicrobiaceae</taxon>
        <taxon>Methanoplanus</taxon>
    </lineage>
</organism>
<reference evidence="2 3" key="1">
    <citation type="submission" date="2011-10" db="EMBL/GenBank/DDBJ databases">
        <title>The Improved High-Quality Draft genome of Methanoplanus limicola DSM 2279.</title>
        <authorList>
            <consortium name="US DOE Joint Genome Institute (JGI-PGF)"/>
            <person name="Lucas S."/>
            <person name="Copeland A."/>
            <person name="Lapidus A."/>
            <person name="Glavina del Rio T."/>
            <person name="Dalin E."/>
            <person name="Tice H."/>
            <person name="Bruce D."/>
            <person name="Goodwin L."/>
            <person name="Pitluck S."/>
            <person name="Peters L."/>
            <person name="Mikhailova N."/>
            <person name="Lu M."/>
            <person name="Kyrpides N."/>
            <person name="Mavromatis K."/>
            <person name="Ivanova N."/>
            <person name="Markowitz V."/>
            <person name="Cheng J.-F."/>
            <person name="Hugenholtz P."/>
            <person name="Woyke T."/>
            <person name="Wu D."/>
            <person name="Wirth R."/>
            <person name="Brambilla E.-M."/>
            <person name="Klenk H.-P."/>
            <person name="Eisen J.A."/>
        </authorList>
    </citation>
    <scope>NUCLEOTIDE SEQUENCE [LARGE SCALE GENOMIC DNA]</scope>
    <source>
        <strain evidence="2 3">DSM 2279</strain>
    </source>
</reference>
<dbReference type="HOGENOM" id="CLU_1631667_0_0_2"/>
<feature type="domain" description="Putative zinc ribbon" evidence="1">
    <location>
        <begin position="6"/>
        <end position="85"/>
    </location>
</feature>
<dbReference type="Pfam" id="PF12674">
    <property type="entry name" value="Zn_ribbon_2"/>
    <property type="match status" value="2"/>
</dbReference>
<evidence type="ECO:0000313" key="3">
    <source>
        <dbReference type="Proteomes" id="UP000005741"/>
    </source>
</evidence>
<dbReference type="EMBL" id="CM001436">
    <property type="protein sequence ID" value="EHQ35471.1"/>
    <property type="molecule type" value="Genomic_DNA"/>
</dbReference>
<dbReference type="AlphaFoldDB" id="H1Z2E5"/>